<gene>
    <name evidence="1" type="ORF">DFH08DRAFT_825876</name>
</gene>
<name>A0AAD6Z106_9AGAR</name>
<dbReference type="EMBL" id="JARIHO010000106">
    <property type="protein sequence ID" value="KAJ7303418.1"/>
    <property type="molecule type" value="Genomic_DNA"/>
</dbReference>
<dbReference type="Proteomes" id="UP001218218">
    <property type="component" value="Unassembled WGS sequence"/>
</dbReference>
<comment type="caution">
    <text evidence="1">The sequence shown here is derived from an EMBL/GenBank/DDBJ whole genome shotgun (WGS) entry which is preliminary data.</text>
</comment>
<reference evidence="1" key="1">
    <citation type="submission" date="2023-03" db="EMBL/GenBank/DDBJ databases">
        <title>Massive genome expansion in bonnet fungi (Mycena s.s.) driven by repeated elements and novel gene families across ecological guilds.</title>
        <authorList>
            <consortium name="Lawrence Berkeley National Laboratory"/>
            <person name="Harder C.B."/>
            <person name="Miyauchi S."/>
            <person name="Viragh M."/>
            <person name="Kuo A."/>
            <person name="Thoen E."/>
            <person name="Andreopoulos B."/>
            <person name="Lu D."/>
            <person name="Skrede I."/>
            <person name="Drula E."/>
            <person name="Henrissat B."/>
            <person name="Morin E."/>
            <person name="Kohler A."/>
            <person name="Barry K."/>
            <person name="LaButti K."/>
            <person name="Morin E."/>
            <person name="Salamov A."/>
            <person name="Lipzen A."/>
            <person name="Mereny Z."/>
            <person name="Hegedus B."/>
            <person name="Baldrian P."/>
            <person name="Stursova M."/>
            <person name="Weitz H."/>
            <person name="Taylor A."/>
            <person name="Grigoriev I.V."/>
            <person name="Nagy L.G."/>
            <person name="Martin F."/>
            <person name="Kauserud H."/>
        </authorList>
    </citation>
    <scope>NUCLEOTIDE SEQUENCE</scope>
    <source>
        <strain evidence="1">CBHHK002</strain>
    </source>
</reference>
<dbReference type="AlphaFoldDB" id="A0AAD6Z106"/>
<proteinExistence type="predicted"/>
<organism evidence="1 2">
    <name type="scientific">Mycena albidolilacea</name>
    <dbReference type="NCBI Taxonomy" id="1033008"/>
    <lineage>
        <taxon>Eukaryota</taxon>
        <taxon>Fungi</taxon>
        <taxon>Dikarya</taxon>
        <taxon>Basidiomycota</taxon>
        <taxon>Agaricomycotina</taxon>
        <taxon>Agaricomycetes</taxon>
        <taxon>Agaricomycetidae</taxon>
        <taxon>Agaricales</taxon>
        <taxon>Marasmiineae</taxon>
        <taxon>Mycenaceae</taxon>
        <taxon>Mycena</taxon>
    </lineage>
</organism>
<accession>A0AAD6Z106</accession>
<evidence type="ECO:0000313" key="1">
    <source>
        <dbReference type="EMBL" id="KAJ7303418.1"/>
    </source>
</evidence>
<evidence type="ECO:0000313" key="2">
    <source>
        <dbReference type="Proteomes" id="UP001218218"/>
    </source>
</evidence>
<sequence length="154" mass="16780">MAVVGRRGMACGVVWLVLAYTRPSHLKTFPSTPSSLLVLRFVLWYRSKHILLRVSRLAWQNGLRPLAELESGVAGGRDVACDCPVVAVTLNTYAFSIICHAVSAGIDHFGTWRVAASNRLSTLDYLKEANLTGCSVNVVNLLDKSASTIVPPRK</sequence>
<protein>
    <submittedName>
        <fullName evidence="1">Uncharacterized protein</fullName>
    </submittedName>
</protein>
<keyword evidence="2" id="KW-1185">Reference proteome</keyword>